<feature type="domain" description="VTT" evidence="7">
    <location>
        <begin position="39"/>
        <end position="165"/>
    </location>
</feature>
<comment type="subcellular location">
    <subcellularLocation>
        <location evidence="1">Cell membrane</location>
        <topology evidence="1">Multi-pass membrane protein</topology>
    </subcellularLocation>
</comment>
<evidence type="ECO:0000256" key="1">
    <source>
        <dbReference type="ARBA" id="ARBA00004651"/>
    </source>
</evidence>
<keyword evidence="5 6" id="KW-0472">Membrane</keyword>
<keyword evidence="2" id="KW-1003">Cell membrane</keyword>
<evidence type="ECO:0000256" key="5">
    <source>
        <dbReference type="ARBA" id="ARBA00023136"/>
    </source>
</evidence>
<feature type="transmembrane region" description="Helical" evidence="6">
    <location>
        <begin position="174"/>
        <end position="199"/>
    </location>
</feature>
<feature type="transmembrane region" description="Helical" evidence="6">
    <location>
        <begin position="61"/>
        <end position="81"/>
    </location>
</feature>
<evidence type="ECO:0000256" key="4">
    <source>
        <dbReference type="ARBA" id="ARBA00022989"/>
    </source>
</evidence>
<sequence>MIRSGVFLLGMTLGSILQGQFAYLLVGLIIGIESMGIPLPGETTLFLASFAAHDGTLTIEWVILAAALGAVIGDNIGYWIGRKGGRALLERKGPFYERRMALLIHGDRFFEAHGPKAVFLGRWVALLRVTAAVLAGANRMEWRKFFLWNALGGVAWATTMGLAGYYAGHAAEQLIHSVGLGALIAVVVAVIGLLVYLYLRERRALQGEMAEVARREETGEPMIEWHDEGAVHKPEGLE</sequence>
<evidence type="ECO:0000313" key="8">
    <source>
        <dbReference type="EMBL" id="CAB4879581.1"/>
    </source>
</evidence>
<evidence type="ECO:0000259" key="7">
    <source>
        <dbReference type="Pfam" id="PF09335"/>
    </source>
</evidence>
<evidence type="ECO:0000256" key="3">
    <source>
        <dbReference type="ARBA" id="ARBA00022692"/>
    </source>
</evidence>
<evidence type="ECO:0000256" key="2">
    <source>
        <dbReference type="ARBA" id="ARBA00022475"/>
    </source>
</evidence>
<dbReference type="GO" id="GO:0005886">
    <property type="term" value="C:plasma membrane"/>
    <property type="evidence" value="ECO:0007669"/>
    <property type="project" value="UniProtKB-SubCell"/>
</dbReference>
<feature type="transmembrane region" description="Helical" evidence="6">
    <location>
        <begin position="146"/>
        <end position="168"/>
    </location>
</feature>
<keyword evidence="4 6" id="KW-1133">Transmembrane helix</keyword>
<name>A0A6J7EAY8_9ZZZZ</name>
<dbReference type="PANTHER" id="PTHR42709:SF6">
    <property type="entry name" value="UNDECAPRENYL PHOSPHATE TRANSPORTER A"/>
    <property type="match status" value="1"/>
</dbReference>
<dbReference type="InterPro" id="IPR032816">
    <property type="entry name" value="VTT_dom"/>
</dbReference>
<dbReference type="EMBL" id="CAFBLU010000025">
    <property type="protein sequence ID" value="CAB4879581.1"/>
    <property type="molecule type" value="Genomic_DNA"/>
</dbReference>
<reference evidence="8" key="1">
    <citation type="submission" date="2020-05" db="EMBL/GenBank/DDBJ databases">
        <authorList>
            <person name="Chiriac C."/>
            <person name="Salcher M."/>
            <person name="Ghai R."/>
            <person name="Kavagutti S V."/>
        </authorList>
    </citation>
    <scope>NUCLEOTIDE SEQUENCE</scope>
</reference>
<keyword evidence="3 6" id="KW-0812">Transmembrane</keyword>
<proteinExistence type="predicted"/>
<dbReference type="Pfam" id="PF09335">
    <property type="entry name" value="VTT_dom"/>
    <property type="match status" value="1"/>
</dbReference>
<evidence type="ECO:0000256" key="6">
    <source>
        <dbReference type="SAM" id="Phobius"/>
    </source>
</evidence>
<organism evidence="8">
    <name type="scientific">freshwater metagenome</name>
    <dbReference type="NCBI Taxonomy" id="449393"/>
    <lineage>
        <taxon>unclassified sequences</taxon>
        <taxon>metagenomes</taxon>
        <taxon>ecological metagenomes</taxon>
    </lineage>
</organism>
<accession>A0A6J7EAY8</accession>
<dbReference type="InterPro" id="IPR051311">
    <property type="entry name" value="DedA_domain"/>
</dbReference>
<protein>
    <submittedName>
        <fullName evidence="8">Unannotated protein</fullName>
    </submittedName>
</protein>
<dbReference type="AlphaFoldDB" id="A0A6J7EAY8"/>
<dbReference type="PANTHER" id="PTHR42709">
    <property type="entry name" value="ALKALINE PHOSPHATASE LIKE PROTEIN"/>
    <property type="match status" value="1"/>
</dbReference>
<gene>
    <name evidence="8" type="ORF">UFOPK3444_01271</name>
</gene>